<dbReference type="PANTHER" id="PTHR11567:SF207">
    <property type="entry name" value="LYSOPHOSPHATIDIC ACID PHOSPHATASE TYPE 6"/>
    <property type="match status" value="1"/>
</dbReference>
<feature type="chain" id="PRO_5040562433" evidence="3">
    <location>
        <begin position="22"/>
        <end position="454"/>
    </location>
</feature>
<feature type="compositionally biased region" description="Polar residues" evidence="2">
    <location>
        <begin position="445"/>
        <end position="454"/>
    </location>
</feature>
<proteinExistence type="inferred from homology"/>
<dbReference type="PROSITE" id="PS00616">
    <property type="entry name" value="HIS_ACID_PHOSPHAT_1"/>
    <property type="match status" value="1"/>
</dbReference>
<dbReference type="InterPro" id="IPR029033">
    <property type="entry name" value="His_PPase_superfam"/>
</dbReference>
<dbReference type="Gene3D" id="3.40.50.1240">
    <property type="entry name" value="Phosphoglycerate mutase-like"/>
    <property type="match status" value="1"/>
</dbReference>
<dbReference type="RefSeq" id="XP_011401592.1">
    <property type="nucleotide sequence ID" value="XM_011403290.1"/>
</dbReference>
<reference evidence="4 6" key="1">
    <citation type="journal article" date="2014" name="BMC Genomics">
        <title>Oil accumulation mechanisms of the oleaginous microalga Chlorella protothecoides revealed through its genome, transcriptomes, and proteomes.</title>
        <authorList>
            <person name="Gao C."/>
            <person name="Wang Y."/>
            <person name="Shen Y."/>
            <person name="Yan D."/>
            <person name="He X."/>
            <person name="Dai J."/>
            <person name="Wu Q."/>
        </authorList>
    </citation>
    <scope>NUCLEOTIDE SEQUENCE [LARGE SCALE GENOMIC DNA]</scope>
    <source>
        <strain evidence="4 6">0710</strain>
    </source>
</reference>
<evidence type="ECO:0000313" key="7">
    <source>
        <dbReference type="Proteomes" id="UP000279271"/>
    </source>
</evidence>
<evidence type="ECO:0000256" key="1">
    <source>
        <dbReference type="ARBA" id="ARBA00005375"/>
    </source>
</evidence>
<dbReference type="eggNOG" id="KOG3720">
    <property type="taxonomic scope" value="Eukaryota"/>
</dbReference>
<accession>A0A087SS54</accession>
<reference evidence="5" key="3">
    <citation type="submission" date="2018-10" db="EMBL/GenBank/DDBJ databases">
        <authorList>
            <person name="Hovde B."/>
            <person name="Zhang X."/>
        </authorList>
    </citation>
    <scope>NUCLEOTIDE SEQUENCE [LARGE SCALE GENOMIC DNA]</scope>
    <source>
        <strain evidence="5">UTEX 25</strain>
    </source>
</reference>
<evidence type="ECO:0000256" key="3">
    <source>
        <dbReference type="SAM" id="SignalP"/>
    </source>
</evidence>
<organism evidence="4 6">
    <name type="scientific">Auxenochlorella protothecoides</name>
    <name type="common">Green microalga</name>
    <name type="synonym">Chlorella protothecoides</name>
    <dbReference type="NCBI Taxonomy" id="3075"/>
    <lineage>
        <taxon>Eukaryota</taxon>
        <taxon>Viridiplantae</taxon>
        <taxon>Chlorophyta</taxon>
        <taxon>core chlorophytes</taxon>
        <taxon>Trebouxiophyceae</taxon>
        <taxon>Chlorellales</taxon>
        <taxon>Chlorellaceae</taxon>
        <taxon>Auxenochlorella</taxon>
    </lineage>
</organism>
<reference evidence="5" key="4">
    <citation type="submission" date="2018-11" db="EMBL/GenBank/DDBJ databases">
        <title>Characterization of plant carbon substrate utilization by Auxenochlorella protothecoides.</title>
        <authorList>
            <person name="Vogler B.W."/>
            <person name="Starkenburg S.R."/>
            <person name="Sudasinghe N."/>
            <person name="Schambach J.Y."/>
            <person name="Rollin J.A."/>
            <person name="Pattathil S."/>
            <person name="Barry A.N."/>
        </authorList>
    </citation>
    <scope>NUCLEOTIDE SEQUENCE [LARGE SCALE GENOMIC DNA]</scope>
    <source>
        <strain evidence="5">UTEX 25</strain>
    </source>
</reference>
<evidence type="ECO:0000313" key="6">
    <source>
        <dbReference type="Proteomes" id="UP000028924"/>
    </source>
</evidence>
<dbReference type="PROSITE" id="PS00778">
    <property type="entry name" value="HIS_ACID_PHOSPHAT_2"/>
    <property type="match status" value="1"/>
</dbReference>
<evidence type="ECO:0000313" key="4">
    <source>
        <dbReference type="EMBL" id="KFM28558.1"/>
    </source>
</evidence>
<dbReference type="GO" id="GO:0016791">
    <property type="term" value="F:phosphatase activity"/>
    <property type="evidence" value="ECO:0007669"/>
    <property type="project" value="TreeGrafter"/>
</dbReference>
<evidence type="ECO:0000313" key="5">
    <source>
        <dbReference type="EMBL" id="RMZ53387.1"/>
    </source>
</evidence>
<feature type="region of interest" description="Disordered" evidence="2">
    <location>
        <begin position="429"/>
        <end position="454"/>
    </location>
</feature>
<keyword evidence="3" id="KW-0732">Signal</keyword>
<protein>
    <submittedName>
        <fullName evidence="4">Lysophosphatidic acid phosphatase type 6</fullName>
    </submittedName>
</protein>
<dbReference type="EMBL" id="QOKY01000198">
    <property type="protein sequence ID" value="RMZ53387.1"/>
    <property type="molecule type" value="Genomic_DNA"/>
</dbReference>
<dbReference type="InterPro" id="IPR050645">
    <property type="entry name" value="Histidine_acid_phosphatase"/>
</dbReference>
<dbReference type="GeneID" id="23611690"/>
<keyword evidence="6" id="KW-1185">Reference proteome</keyword>
<sequence length="454" mass="49830">MRWRLAAVCGGGLALLGGGAASSLAEAQHPAGDTLELVQVVFRHGARTPLSQKYWPELVREWDACGQAYTPVPLDIRTEDGQPRPANPDDVKQVETRFLGGCSKGELTRLGQRQALAFGRWLRRRYVDNLGFLPGDRKQDTLLPRTTNYARTVATLAGVLTGLYPGDEGPVPALTTPEMDEVLYANVRSCARLKELVGGLHAEARASAKGDEGVQALGRELAAAMGLPPGHRVSWLNLHDALTSMQAHDKPIPEGEMIKRGREVQGYLVGIGPDLLLALDRQAVTSFLHVVAPPHSTGRQEEVLRLGMGRMLRMLEEVRRMEETVAGTARHRMLLYSGHDSTLMPLLVALGKEVETWPAYMSNLVFENWRRGDGQRYVKVLYNGEALGLQELCGTPECPLQDFRRAVIAPLQLDSATYAEECVVHPKHTGPAGTRVETRQRGVSIGSSMQEEDE</sequence>
<dbReference type="InterPro" id="IPR000560">
    <property type="entry name" value="His_Pase_clade-2"/>
</dbReference>
<dbReference type="Proteomes" id="UP000028924">
    <property type="component" value="Unassembled WGS sequence"/>
</dbReference>
<dbReference type="OrthoDB" id="10257284at2759"/>
<gene>
    <name evidence="5" type="ORF">APUTEX25_004875</name>
    <name evidence="4" type="ORF">F751_0299</name>
</gene>
<dbReference type="EMBL" id="KL662173">
    <property type="protein sequence ID" value="KFM28558.1"/>
    <property type="molecule type" value="Genomic_DNA"/>
</dbReference>
<dbReference type="Pfam" id="PF00328">
    <property type="entry name" value="His_Phos_2"/>
    <property type="match status" value="2"/>
</dbReference>
<comment type="similarity">
    <text evidence="1">Belongs to the histidine acid phosphatase family.</text>
</comment>
<dbReference type="PANTHER" id="PTHR11567">
    <property type="entry name" value="ACID PHOSPHATASE-RELATED"/>
    <property type="match status" value="1"/>
</dbReference>
<dbReference type="STRING" id="3075.A0A087SS54"/>
<dbReference type="InterPro" id="IPR033379">
    <property type="entry name" value="Acid_Pase_AS"/>
</dbReference>
<dbReference type="SUPFAM" id="SSF53254">
    <property type="entry name" value="Phosphoglycerate mutase-like"/>
    <property type="match status" value="1"/>
</dbReference>
<dbReference type="Proteomes" id="UP000279271">
    <property type="component" value="Unassembled WGS sequence"/>
</dbReference>
<dbReference type="KEGG" id="apro:F751_0299"/>
<name>A0A087SS54_AUXPR</name>
<evidence type="ECO:0000256" key="2">
    <source>
        <dbReference type="SAM" id="MobiDB-lite"/>
    </source>
</evidence>
<dbReference type="AlphaFoldDB" id="A0A087SS54"/>
<dbReference type="CDD" id="cd07061">
    <property type="entry name" value="HP_HAP_like"/>
    <property type="match status" value="1"/>
</dbReference>
<feature type="signal peptide" evidence="3">
    <location>
        <begin position="1"/>
        <end position="21"/>
    </location>
</feature>
<reference evidence="7" key="2">
    <citation type="journal article" date="2018" name="Algal Res.">
        <title>Characterization of plant carbon substrate utilization by Auxenochlorella protothecoides.</title>
        <authorList>
            <person name="Vogler B.W."/>
            <person name="Starkenburg S.R."/>
            <person name="Sudasinghe N."/>
            <person name="Schambach J.Y."/>
            <person name="Rollin J.A."/>
            <person name="Pattathil S."/>
            <person name="Barry A.N."/>
        </authorList>
    </citation>
    <scope>NUCLEOTIDE SEQUENCE [LARGE SCALE GENOMIC DNA]</scope>
    <source>
        <strain evidence="7">UTEX 25</strain>
    </source>
</reference>